<evidence type="ECO:0000259" key="6">
    <source>
        <dbReference type="Pfam" id="PF13193"/>
    </source>
</evidence>
<dbReference type="GO" id="GO:0016405">
    <property type="term" value="F:CoA-ligase activity"/>
    <property type="evidence" value="ECO:0007669"/>
    <property type="project" value="UniProtKB-ARBA"/>
</dbReference>
<dbReference type="SUPFAM" id="SSF56801">
    <property type="entry name" value="Acetyl-CoA synthetase-like"/>
    <property type="match status" value="1"/>
</dbReference>
<dbReference type="GO" id="GO:0005524">
    <property type="term" value="F:ATP binding"/>
    <property type="evidence" value="ECO:0007669"/>
    <property type="project" value="UniProtKB-KW"/>
</dbReference>
<dbReference type="Proteomes" id="UP000326178">
    <property type="component" value="Chromosome"/>
</dbReference>
<dbReference type="InterPro" id="IPR051087">
    <property type="entry name" value="Mitochondrial_ACSM"/>
</dbReference>
<evidence type="ECO:0000256" key="4">
    <source>
        <dbReference type="ARBA" id="ARBA00022840"/>
    </source>
</evidence>
<dbReference type="Gene3D" id="3.30.300.30">
    <property type="match status" value="1"/>
</dbReference>
<dbReference type="EMBL" id="CP023702">
    <property type="protein sequence ID" value="QEU71395.1"/>
    <property type="molecule type" value="Genomic_DNA"/>
</dbReference>
<evidence type="ECO:0000256" key="1">
    <source>
        <dbReference type="ARBA" id="ARBA00006432"/>
    </source>
</evidence>
<dbReference type="AlphaFoldDB" id="A0A5J6F8S9"/>
<name>A0A5J6F8S9_9ACTN</name>
<dbReference type="FunFam" id="3.30.300.30:FF:000028">
    <property type="entry name" value="AMP-dependent synthetase"/>
    <property type="match status" value="1"/>
</dbReference>
<dbReference type="InterPro" id="IPR042099">
    <property type="entry name" value="ANL_N_sf"/>
</dbReference>
<dbReference type="InterPro" id="IPR000873">
    <property type="entry name" value="AMP-dep_synth/lig_dom"/>
</dbReference>
<dbReference type="InterPro" id="IPR025110">
    <property type="entry name" value="AMP-bd_C"/>
</dbReference>
<feature type="domain" description="AMP-binding enzyme C-terminal" evidence="6">
    <location>
        <begin position="457"/>
        <end position="534"/>
    </location>
</feature>
<dbReference type="GO" id="GO:0006637">
    <property type="term" value="P:acyl-CoA metabolic process"/>
    <property type="evidence" value="ECO:0007669"/>
    <property type="project" value="TreeGrafter"/>
</dbReference>
<evidence type="ECO:0000256" key="3">
    <source>
        <dbReference type="ARBA" id="ARBA00022741"/>
    </source>
</evidence>
<dbReference type="KEGG" id="snk:CP967_05000"/>
<dbReference type="PANTHER" id="PTHR43605:SF10">
    <property type="entry name" value="ACYL-COA SYNTHETASE MEDIUM CHAIN FAMILY MEMBER 3"/>
    <property type="match status" value="1"/>
</dbReference>
<gene>
    <name evidence="7" type="ORF">CP967_05000</name>
</gene>
<dbReference type="GO" id="GO:0015645">
    <property type="term" value="F:fatty acid ligase activity"/>
    <property type="evidence" value="ECO:0007669"/>
    <property type="project" value="TreeGrafter"/>
</dbReference>
<dbReference type="Pfam" id="PF00501">
    <property type="entry name" value="AMP-binding"/>
    <property type="match status" value="1"/>
</dbReference>
<accession>A0A5J6F8S9</accession>
<keyword evidence="3" id="KW-0547">Nucleotide-binding</keyword>
<keyword evidence="8" id="KW-1185">Reference proteome</keyword>
<reference evidence="7 8" key="1">
    <citation type="submission" date="2017-09" db="EMBL/GenBank/DDBJ databases">
        <authorList>
            <person name="Lee N."/>
            <person name="Cho B.-K."/>
        </authorList>
    </citation>
    <scope>NUCLEOTIDE SEQUENCE [LARGE SCALE GENOMIC DNA]</scope>
    <source>
        <strain evidence="7 8">ATCC 12769</strain>
    </source>
</reference>
<protein>
    <submittedName>
        <fullName evidence="7">AMP-dependent synthetase</fullName>
    </submittedName>
</protein>
<evidence type="ECO:0000313" key="8">
    <source>
        <dbReference type="Proteomes" id="UP000326178"/>
    </source>
</evidence>
<evidence type="ECO:0000256" key="2">
    <source>
        <dbReference type="ARBA" id="ARBA00022598"/>
    </source>
</evidence>
<dbReference type="OrthoDB" id="9803968at2"/>
<dbReference type="Pfam" id="PF13193">
    <property type="entry name" value="AMP-binding_C"/>
    <property type="match status" value="1"/>
</dbReference>
<proteinExistence type="inferred from homology"/>
<dbReference type="InterPro" id="IPR045851">
    <property type="entry name" value="AMP-bd_C_sf"/>
</dbReference>
<keyword evidence="2" id="KW-0436">Ligase</keyword>
<organism evidence="7 8">
    <name type="scientific">Streptomyces nitrosporeus</name>
    <dbReference type="NCBI Taxonomy" id="28894"/>
    <lineage>
        <taxon>Bacteria</taxon>
        <taxon>Bacillati</taxon>
        <taxon>Actinomycetota</taxon>
        <taxon>Actinomycetes</taxon>
        <taxon>Kitasatosporales</taxon>
        <taxon>Streptomycetaceae</taxon>
        <taxon>Streptomyces</taxon>
    </lineage>
</organism>
<evidence type="ECO:0000259" key="5">
    <source>
        <dbReference type="Pfam" id="PF00501"/>
    </source>
</evidence>
<sequence length="558" mass="61494">MSATSATEQFRKARDFLLEHREDYAAAAEGFRWPRPQHFNWALDWFDVIAEDNDRTALHIVEEDGTRTEISFAEMSARSDRAANWLHARGVRAGDRILVMLGNQAELWETALAAMKLRAVVIPATPLLGPLDLRDRVERGAVRHVLVRSADAAKFDEVPGGYTRICVGDDVEGWTSYAGAADAPRTFTPERETDADEPLMLYFTSGTTASPKLVEHTHVSYPVGHLSTMYWIGLRPGDVHLNISSPGWAKHAWSNLFAPWNAEATVFIFNYTRFDAARLMAEMDRSRVTSFCAPPTVWRMLIQADLSQLRTPPREVVAAGEPLNPEVITSVRRAWGVTIRDGFGQTETAVQVANSPGQPLKTGSMGRPSPGYKVELLDPVTGEPGAAEGEISLDLATAPVGLMTGYHGDPERTAQAMAGGYYRTGDIGSRDEDGYITYIGRADDVFKSSDYKISPFELESALLEHEAVAEAAVVPAPDPVRLSIPKAYIVLAEGWEPGPGTAKVLFEHSRAVLAPYKRVRRLEFAELPKTVSGKIRRIELREATARGTGTEYDEGDLR</sequence>
<keyword evidence="4" id="KW-0067">ATP-binding</keyword>
<evidence type="ECO:0000313" key="7">
    <source>
        <dbReference type="EMBL" id="QEU71395.1"/>
    </source>
</evidence>
<dbReference type="GO" id="GO:0006633">
    <property type="term" value="P:fatty acid biosynthetic process"/>
    <property type="evidence" value="ECO:0007669"/>
    <property type="project" value="TreeGrafter"/>
</dbReference>
<dbReference type="RefSeq" id="WP_150486760.1">
    <property type="nucleotide sequence ID" value="NZ_BMUV01000007.1"/>
</dbReference>
<dbReference type="GO" id="GO:0004321">
    <property type="term" value="F:fatty-acyl-CoA synthase activity"/>
    <property type="evidence" value="ECO:0007669"/>
    <property type="project" value="TreeGrafter"/>
</dbReference>
<dbReference type="FunFam" id="3.40.50.12780:FF:000058">
    <property type="entry name" value="Acetyl-coenzyme A synthetase"/>
    <property type="match status" value="1"/>
</dbReference>
<dbReference type="PANTHER" id="PTHR43605">
    <property type="entry name" value="ACYL-COENZYME A SYNTHETASE"/>
    <property type="match status" value="1"/>
</dbReference>
<comment type="similarity">
    <text evidence="1">Belongs to the ATP-dependent AMP-binding enzyme family.</text>
</comment>
<feature type="domain" description="AMP-dependent synthetase/ligase" evidence="5">
    <location>
        <begin position="50"/>
        <end position="406"/>
    </location>
</feature>
<dbReference type="Gene3D" id="3.40.50.12780">
    <property type="entry name" value="N-terminal domain of ligase-like"/>
    <property type="match status" value="1"/>
</dbReference>